<dbReference type="Gene3D" id="6.10.140.2220">
    <property type="match status" value="1"/>
</dbReference>
<evidence type="ECO:0000256" key="4">
    <source>
        <dbReference type="ARBA" id="ARBA00042380"/>
    </source>
</evidence>
<dbReference type="Gene3D" id="1.10.220.160">
    <property type="match status" value="1"/>
</dbReference>
<dbReference type="Proteomes" id="UP000521943">
    <property type="component" value="Unassembled WGS sequence"/>
</dbReference>
<comment type="catalytic activity">
    <reaction evidence="6">
        <text>L-lysyl-[histone] + S-adenosyl-L-methionine = N(6)-methyl-L-lysyl-[histone] + S-adenosyl-L-homocysteine + H(+)</text>
        <dbReference type="Rhea" id="RHEA:10024"/>
        <dbReference type="Rhea" id="RHEA-COMP:9845"/>
        <dbReference type="Rhea" id="RHEA-COMP:9846"/>
        <dbReference type="ChEBI" id="CHEBI:15378"/>
        <dbReference type="ChEBI" id="CHEBI:29969"/>
        <dbReference type="ChEBI" id="CHEBI:57856"/>
        <dbReference type="ChEBI" id="CHEBI:59789"/>
        <dbReference type="ChEBI" id="CHEBI:61929"/>
    </reaction>
    <physiologicalReaction direction="left-to-right" evidence="6">
        <dbReference type="Rhea" id="RHEA:10025"/>
    </physiologicalReaction>
</comment>
<proteinExistence type="predicted"/>
<accession>A0A8H6HK45</accession>
<evidence type="ECO:0000256" key="6">
    <source>
        <dbReference type="ARBA" id="ARBA00048619"/>
    </source>
</evidence>
<dbReference type="Pfam" id="PF00856">
    <property type="entry name" value="SET"/>
    <property type="match status" value="1"/>
</dbReference>
<feature type="domain" description="SET" evidence="7">
    <location>
        <begin position="88"/>
        <end position="375"/>
    </location>
</feature>
<dbReference type="EMBL" id="JACGCI010000084">
    <property type="protein sequence ID" value="KAF6747196.1"/>
    <property type="molecule type" value="Genomic_DNA"/>
</dbReference>
<dbReference type="GO" id="GO:0042799">
    <property type="term" value="F:histone H4K20 methyltransferase activity"/>
    <property type="evidence" value="ECO:0007669"/>
    <property type="project" value="TreeGrafter"/>
</dbReference>
<name>A0A8H6HK45_9AGAR</name>
<evidence type="ECO:0000313" key="8">
    <source>
        <dbReference type="EMBL" id="KAF6747196.1"/>
    </source>
</evidence>
<keyword evidence="9" id="KW-1185">Reference proteome</keyword>
<evidence type="ECO:0000313" key="9">
    <source>
        <dbReference type="Proteomes" id="UP000521943"/>
    </source>
</evidence>
<evidence type="ECO:0000259" key="7">
    <source>
        <dbReference type="PROSITE" id="PS50280"/>
    </source>
</evidence>
<keyword evidence="3" id="KW-0949">S-adenosyl-L-methionine</keyword>
<evidence type="ECO:0000256" key="5">
    <source>
        <dbReference type="ARBA" id="ARBA00044528"/>
    </source>
</evidence>
<gene>
    <name evidence="8" type="ORF">DFP72DRAFT_920783</name>
</gene>
<dbReference type="InterPro" id="IPR001214">
    <property type="entry name" value="SET_dom"/>
</dbReference>
<dbReference type="PANTHER" id="PTHR46402:SF2">
    <property type="entry name" value="HISTONE-LYSINE N-TRIMETHYLTRANSFERASE SMYD5"/>
    <property type="match status" value="1"/>
</dbReference>
<evidence type="ECO:0000256" key="1">
    <source>
        <dbReference type="ARBA" id="ARBA00022603"/>
    </source>
</evidence>
<dbReference type="OrthoDB" id="438641at2759"/>
<dbReference type="PROSITE" id="PS50280">
    <property type="entry name" value="SET"/>
    <property type="match status" value="1"/>
</dbReference>
<protein>
    <recommendedName>
        <fullName evidence="5">Histone-lysine N-methyltransferase SET5</fullName>
    </recommendedName>
    <alternativeName>
        <fullName evidence="4">SET domain-containing protein 5</fullName>
    </alternativeName>
</protein>
<dbReference type="Gene3D" id="2.170.270.10">
    <property type="entry name" value="SET domain"/>
    <property type="match status" value="1"/>
</dbReference>
<keyword evidence="1" id="KW-0489">Methyltransferase</keyword>
<dbReference type="InterPro" id="IPR046341">
    <property type="entry name" value="SET_dom_sf"/>
</dbReference>
<reference evidence="8 9" key="1">
    <citation type="submission" date="2020-07" db="EMBL/GenBank/DDBJ databases">
        <title>Comparative genomics of pyrophilous fungi reveals a link between fire events and developmental genes.</title>
        <authorList>
            <consortium name="DOE Joint Genome Institute"/>
            <person name="Steindorff A.S."/>
            <person name="Carver A."/>
            <person name="Calhoun S."/>
            <person name="Stillman K."/>
            <person name="Liu H."/>
            <person name="Lipzen A."/>
            <person name="Pangilinan J."/>
            <person name="Labutti K."/>
            <person name="Bruns T.D."/>
            <person name="Grigoriev I.V."/>
        </authorList>
    </citation>
    <scope>NUCLEOTIDE SEQUENCE [LARGE SCALE GENOMIC DNA]</scope>
    <source>
        <strain evidence="8 9">CBS 144469</strain>
    </source>
</reference>
<sequence>MTQPISPAEDVLSAALVELKTANPTLGIAKVHALLLQSHPEWAVSEKRTKKILQIEGLTSSANPVDPNVGAYPQSRVVSGLDVSKWTSKARVKMFDKRKGKGLVATAEIQENELVWKEDPFVVAAEWDIYDLQASGQACALCTTPFYDSPLVIPCASASSSSSTYCSARFCNRLCLARSAKVHPLLCTGQNPACAPLIKFARERQWMALNALAHAMSRVLLANQYDEATLKADWDVFRSLAALGMEERAKYSFGEKEPERSTWKKAHQLVVQAFKEPRNGGDQKRLAKILKKPLPAEIEQDLFEYEPGFLMNLGKMSLSNLEAHGGLYTLHAHLNHSCNPNISVRHMDKRTALSRISVIAKRPIAPGEELTVTYVNPELPYRSRQEELQGWGFGSCRCERCVQEEKAFKLKEVLNSGADSEMDDLAKELKAGLGVM</sequence>
<organism evidence="8 9">
    <name type="scientific">Ephemerocybe angulata</name>
    <dbReference type="NCBI Taxonomy" id="980116"/>
    <lineage>
        <taxon>Eukaryota</taxon>
        <taxon>Fungi</taxon>
        <taxon>Dikarya</taxon>
        <taxon>Basidiomycota</taxon>
        <taxon>Agaricomycotina</taxon>
        <taxon>Agaricomycetes</taxon>
        <taxon>Agaricomycetidae</taxon>
        <taxon>Agaricales</taxon>
        <taxon>Agaricineae</taxon>
        <taxon>Psathyrellaceae</taxon>
        <taxon>Ephemerocybe</taxon>
    </lineage>
</organism>
<dbReference type="SUPFAM" id="SSF82199">
    <property type="entry name" value="SET domain"/>
    <property type="match status" value="1"/>
</dbReference>
<dbReference type="GO" id="GO:0032259">
    <property type="term" value="P:methylation"/>
    <property type="evidence" value="ECO:0007669"/>
    <property type="project" value="UniProtKB-KW"/>
</dbReference>
<evidence type="ECO:0000256" key="2">
    <source>
        <dbReference type="ARBA" id="ARBA00022679"/>
    </source>
</evidence>
<dbReference type="PANTHER" id="PTHR46402">
    <property type="entry name" value="SET AND MYND DOMAIN-CONTAINING PROTEIN 5"/>
    <property type="match status" value="1"/>
</dbReference>
<keyword evidence="2" id="KW-0808">Transferase</keyword>
<dbReference type="SMART" id="SM00317">
    <property type="entry name" value="SET"/>
    <property type="match status" value="1"/>
</dbReference>
<dbReference type="GO" id="GO:0045814">
    <property type="term" value="P:negative regulation of gene expression, epigenetic"/>
    <property type="evidence" value="ECO:0007669"/>
    <property type="project" value="TreeGrafter"/>
</dbReference>
<dbReference type="CDD" id="cd20071">
    <property type="entry name" value="SET_SMYD"/>
    <property type="match status" value="1"/>
</dbReference>
<evidence type="ECO:0000256" key="3">
    <source>
        <dbReference type="ARBA" id="ARBA00022691"/>
    </source>
</evidence>
<comment type="caution">
    <text evidence="8">The sequence shown here is derived from an EMBL/GenBank/DDBJ whole genome shotgun (WGS) entry which is preliminary data.</text>
</comment>
<dbReference type="AlphaFoldDB" id="A0A8H6HK45"/>